<dbReference type="RefSeq" id="WP_114297515.1">
    <property type="nucleotide sequence ID" value="NZ_QPJT01000009.1"/>
</dbReference>
<dbReference type="OrthoDB" id="1953676at2"/>
<dbReference type="AlphaFoldDB" id="A0A369B8A9"/>
<dbReference type="SUPFAM" id="SSF52540">
    <property type="entry name" value="P-loop containing nucleoside triphosphate hydrolases"/>
    <property type="match status" value="1"/>
</dbReference>
<evidence type="ECO:0000313" key="2">
    <source>
        <dbReference type="Proteomes" id="UP000253034"/>
    </source>
</evidence>
<evidence type="ECO:0008006" key="3">
    <source>
        <dbReference type="Google" id="ProtNLM"/>
    </source>
</evidence>
<accession>A0A369B8A9</accession>
<organism evidence="1 2">
    <name type="scientific">Anaerobacterium chartisolvens</name>
    <dbReference type="NCBI Taxonomy" id="1297424"/>
    <lineage>
        <taxon>Bacteria</taxon>
        <taxon>Bacillati</taxon>
        <taxon>Bacillota</taxon>
        <taxon>Clostridia</taxon>
        <taxon>Eubacteriales</taxon>
        <taxon>Oscillospiraceae</taxon>
        <taxon>Anaerobacterium</taxon>
    </lineage>
</organism>
<proteinExistence type="predicted"/>
<keyword evidence="2" id="KW-1185">Reference proteome</keyword>
<name>A0A369B8A9_9FIRM</name>
<gene>
    <name evidence="1" type="ORF">DFR58_1092</name>
</gene>
<protein>
    <recommendedName>
        <fullName evidence="3">ATP-binding protein</fullName>
    </recommendedName>
</protein>
<sequence length="136" mass="15433">MVKVIYGKKGMGKTKILLDAANAMALEDAKNVVFIDDSNQLMYNLSHKVRFINVSEFPPDSPPVFIGFLHGIISSNYDVNGIFIDGLTYFLKEDINALEQFFKEINCISQKYNIAFYISINGDLDKMPEYLKEYAA</sequence>
<dbReference type="EMBL" id="QPJT01000009">
    <property type="protein sequence ID" value="RCX16777.1"/>
    <property type="molecule type" value="Genomic_DNA"/>
</dbReference>
<evidence type="ECO:0000313" key="1">
    <source>
        <dbReference type="EMBL" id="RCX16777.1"/>
    </source>
</evidence>
<reference evidence="1 2" key="1">
    <citation type="submission" date="2018-07" db="EMBL/GenBank/DDBJ databases">
        <title>Genomic Encyclopedia of Type Strains, Phase IV (KMG-IV): sequencing the most valuable type-strain genomes for metagenomic binning, comparative biology and taxonomic classification.</title>
        <authorList>
            <person name="Goeker M."/>
        </authorList>
    </citation>
    <scope>NUCLEOTIDE SEQUENCE [LARGE SCALE GENOMIC DNA]</scope>
    <source>
        <strain evidence="1 2">DSM 27016</strain>
    </source>
</reference>
<dbReference type="InterPro" id="IPR027417">
    <property type="entry name" value="P-loop_NTPase"/>
</dbReference>
<dbReference type="Proteomes" id="UP000253034">
    <property type="component" value="Unassembled WGS sequence"/>
</dbReference>
<dbReference type="Gene3D" id="3.40.50.300">
    <property type="entry name" value="P-loop containing nucleotide triphosphate hydrolases"/>
    <property type="match status" value="1"/>
</dbReference>
<comment type="caution">
    <text evidence="1">The sequence shown here is derived from an EMBL/GenBank/DDBJ whole genome shotgun (WGS) entry which is preliminary data.</text>
</comment>